<reference evidence="1 2" key="1">
    <citation type="journal article" date="2015" name="Sci. Rep.">
        <title>Chromosome-level genome map provides insights into diverse defense mechanisms in the medicinal fungus Ganoderma sinense.</title>
        <authorList>
            <person name="Zhu Y."/>
            <person name="Xu J."/>
            <person name="Sun C."/>
            <person name="Zhou S."/>
            <person name="Xu H."/>
            <person name="Nelson D.R."/>
            <person name="Qian J."/>
            <person name="Song J."/>
            <person name="Luo H."/>
            <person name="Xiang L."/>
            <person name="Li Y."/>
            <person name="Xu Z."/>
            <person name="Ji A."/>
            <person name="Wang L."/>
            <person name="Lu S."/>
            <person name="Hayward A."/>
            <person name="Sun W."/>
            <person name="Li X."/>
            <person name="Schwartz D.C."/>
            <person name="Wang Y."/>
            <person name="Chen S."/>
        </authorList>
    </citation>
    <scope>NUCLEOTIDE SEQUENCE [LARGE SCALE GENOMIC DNA]</scope>
    <source>
        <strain evidence="1 2">ZZ0214-1</strain>
    </source>
</reference>
<protein>
    <recommendedName>
        <fullName evidence="3">HNH nuclease domain-containing protein</fullName>
    </recommendedName>
</protein>
<comment type="caution">
    <text evidence="1">The sequence shown here is derived from an EMBL/GenBank/DDBJ whole genome shotgun (WGS) entry which is preliminary data.</text>
</comment>
<evidence type="ECO:0008006" key="3">
    <source>
        <dbReference type="Google" id="ProtNLM"/>
    </source>
</evidence>
<sequence>MADFRSPHPLRSDFAHPSPAVVSAYTICHAAERVVDPIQDHWPPDDPTMKTRLINIRILGHLLSQTGFLSDAAISRVATSVFTCRKDPAGTDEADVEALNELGEFYRDHLLRPFRKFKSLTPNISSPPSPPSFKLSKEEVDQMLAEPHRSHSQSRHLAMQREDFRCIVTRTLDKPYAKALRPPGYPKAQTLEFCHIFPESTNCDVDDNAKKRGVWNALESLGYTNVVNDFATAEKIHSLENTMMMVFNVCDNFDTLDLWFEPIEGVPNRYRIRSLLVISPEIADGQEVTFQSADSRLALPNPEYLRIHAACCRVANLSGASGLFYEIEGDLMSDPDPTTEGPEFARALHTHLDHLSLTAVQEAH</sequence>
<dbReference type="Proteomes" id="UP000230002">
    <property type="component" value="Unassembled WGS sequence"/>
</dbReference>
<dbReference type="OrthoDB" id="2750707at2759"/>
<dbReference type="EMBL" id="AYKW01000001">
    <property type="protein sequence ID" value="PIL37756.1"/>
    <property type="molecule type" value="Genomic_DNA"/>
</dbReference>
<organism evidence="1 2">
    <name type="scientific">Ganoderma sinense ZZ0214-1</name>
    <dbReference type="NCBI Taxonomy" id="1077348"/>
    <lineage>
        <taxon>Eukaryota</taxon>
        <taxon>Fungi</taxon>
        <taxon>Dikarya</taxon>
        <taxon>Basidiomycota</taxon>
        <taxon>Agaricomycotina</taxon>
        <taxon>Agaricomycetes</taxon>
        <taxon>Polyporales</taxon>
        <taxon>Polyporaceae</taxon>
        <taxon>Ganoderma</taxon>
    </lineage>
</organism>
<evidence type="ECO:0000313" key="2">
    <source>
        <dbReference type="Proteomes" id="UP000230002"/>
    </source>
</evidence>
<proteinExistence type="predicted"/>
<dbReference type="AlphaFoldDB" id="A0A2G8SVF6"/>
<accession>A0A2G8SVF6</accession>
<gene>
    <name evidence="1" type="ORF">GSI_01450</name>
</gene>
<evidence type="ECO:0000313" key="1">
    <source>
        <dbReference type="EMBL" id="PIL37756.1"/>
    </source>
</evidence>
<name>A0A2G8SVF6_9APHY</name>
<keyword evidence="2" id="KW-1185">Reference proteome</keyword>